<feature type="region of interest" description="Disordered" evidence="1">
    <location>
        <begin position="1"/>
        <end position="31"/>
    </location>
</feature>
<comment type="caution">
    <text evidence="2">The sequence shown here is derived from an EMBL/GenBank/DDBJ whole genome shotgun (WGS) entry which is preliminary data.</text>
</comment>
<dbReference type="Proteomes" id="UP000324222">
    <property type="component" value="Unassembled WGS sequence"/>
</dbReference>
<accession>A0A5B7JKZ4</accession>
<organism evidence="2 3">
    <name type="scientific">Portunus trituberculatus</name>
    <name type="common">Swimming crab</name>
    <name type="synonym">Neptunus trituberculatus</name>
    <dbReference type="NCBI Taxonomy" id="210409"/>
    <lineage>
        <taxon>Eukaryota</taxon>
        <taxon>Metazoa</taxon>
        <taxon>Ecdysozoa</taxon>
        <taxon>Arthropoda</taxon>
        <taxon>Crustacea</taxon>
        <taxon>Multicrustacea</taxon>
        <taxon>Malacostraca</taxon>
        <taxon>Eumalacostraca</taxon>
        <taxon>Eucarida</taxon>
        <taxon>Decapoda</taxon>
        <taxon>Pleocyemata</taxon>
        <taxon>Brachyura</taxon>
        <taxon>Eubrachyura</taxon>
        <taxon>Portunoidea</taxon>
        <taxon>Portunidae</taxon>
        <taxon>Portuninae</taxon>
        <taxon>Portunus</taxon>
    </lineage>
</organism>
<proteinExistence type="predicted"/>
<evidence type="ECO:0000256" key="1">
    <source>
        <dbReference type="SAM" id="MobiDB-lite"/>
    </source>
</evidence>
<evidence type="ECO:0000313" key="3">
    <source>
        <dbReference type="Proteomes" id="UP000324222"/>
    </source>
</evidence>
<dbReference type="EMBL" id="VSRR010095816">
    <property type="protein sequence ID" value="MPC93708.1"/>
    <property type="molecule type" value="Genomic_DNA"/>
</dbReference>
<keyword evidence="3" id="KW-1185">Reference proteome</keyword>
<gene>
    <name evidence="2" type="ORF">E2C01_088848</name>
</gene>
<sequence>MSNQHPGNSRRIRRCNNSAPHNHAGNTDVAGVFLLEEEEEEKREEEWRAECRRKRRRVESRM</sequence>
<reference evidence="2 3" key="1">
    <citation type="submission" date="2019-05" db="EMBL/GenBank/DDBJ databases">
        <title>Another draft genome of Portunus trituberculatus and its Hox gene families provides insights of decapod evolution.</title>
        <authorList>
            <person name="Jeong J.-H."/>
            <person name="Song I."/>
            <person name="Kim S."/>
            <person name="Choi T."/>
            <person name="Kim D."/>
            <person name="Ryu S."/>
            <person name="Kim W."/>
        </authorList>
    </citation>
    <scope>NUCLEOTIDE SEQUENCE [LARGE SCALE GENOMIC DNA]</scope>
    <source>
        <tissue evidence="2">Muscle</tissue>
    </source>
</reference>
<evidence type="ECO:0000313" key="2">
    <source>
        <dbReference type="EMBL" id="MPC93708.1"/>
    </source>
</evidence>
<protein>
    <submittedName>
        <fullName evidence="2">Uncharacterized protein</fullName>
    </submittedName>
</protein>
<name>A0A5B7JKZ4_PORTR</name>
<dbReference type="AlphaFoldDB" id="A0A5B7JKZ4"/>